<evidence type="ECO:0000313" key="14">
    <source>
        <dbReference type="EMBL" id="CDQ84498.1"/>
    </source>
</evidence>
<dbReference type="AlphaFoldDB" id="A0A060XXS7"/>
<evidence type="ECO:0000256" key="11">
    <source>
        <dbReference type="ARBA" id="ARBA00049551"/>
    </source>
</evidence>
<dbReference type="GO" id="GO:0048038">
    <property type="term" value="F:quinone binding"/>
    <property type="evidence" value="ECO:0007669"/>
    <property type="project" value="InterPro"/>
</dbReference>
<feature type="domain" description="Reverse transcriptase" evidence="13">
    <location>
        <begin position="513"/>
        <end position="778"/>
    </location>
</feature>
<dbReference type="GO" id="GO:0051287">
    <property type="term" value="F:NAD binding"/>
    <property type="evidence" value="ECO:0007669"/>
    <property type="project" value="InterPro"/>
</dbReference>
<dbReference type="EMBL" id="FR906459">
    <property type="protein sequence ID" value="CDQ84498.1"/>
    <property type="molecule type" value="Genomic_DNA"/>
</dbReference>
<keyword evidence="5" id="KW-0479">Metal-binding</keyword>
<dbReference type="GO" id="GO:0008137">
    <property type="term" value="F:NADH dehydrogenase (ubiquinone) activity"/>
    <property type="evidence" value="ECO:0007669"/>
    <property type="project" value="UniProtKB-EC"/>
</dbReference>
<dbReference type="GO" id="GO:0045271">
    <property type="term" value="C:respiratory chain complex I"/>
    <property type="evidence" value="ECO:0007669"/>
    <property type="project" value="UniProtKB-ARBA"/>
</dbReference>
<evidence type="ECO:0000259" key="13">
    <source>
        <dbReference type="PROSITE" id="PS50878"/>
    </source>
</evidence>
<keyword evidence="5" id="KW-0411">Iron-sulfur</keyword>
<sequence length="850" mass="95823">MLRSLSKLGRPSTKLIINSNLVSPACTVLQNRQKQWQPDVEWTEHYAGAVMYPSAITEKWVPPPWNDKDAPMEKEVSNLTINFGPQHPAAHGVLRLVLELSGESVKKCDPHVGLLHRGTEKLIEYKTYLQALPYFDRLDYVSMMCNEQAYSLAVEKLLNIQAPPRAQWIRVLFGELTRILNHIMAITTHALDIGAMTPFFWMFEEREKMFEFYERVSGARMHAAYVRPGGVHQDMPLGLMDDIYEWCKNFSIRIDEVEEMLTNNRIWKNRTVDIGVVSAEDALNYGFSGVMLRGSGIKWDLRKSQPYDKYDEVEFDVPIGSKGDCYDRYLCRVEEMRQSLRIMIEALNKMPAGEIKVDDAKVAPPKRSEMKMSMESLIHHFKLYTEGYQVPPGSTYTAVEAPKSRNSTAQTRGMWQGLQSITDYKKKTRPVADQDALLPDRLNNFFARFEDNTVPLTWPTTKICGVYFTAADVSKTFKRVNPRKSAGPDGIPSRILRACAEQLAGVLTDIFNQSLSQSAVPSCFKRATIVPVPKKAKLNDYPPPPVALASVIMKCFERLVKDHITSTLPGSLDPLQFAYRPNRSTDYAIATTLHAALTHLDKRNTYVRMLFIDYSSAFNTIVPSKLIIKLETLGLDHALCNSVLDFLTGRPQVVRVGKNISTPLILNTGAPQGCVLSPLLYSLFTHDCVAMHTSNSIIKFADDTTVVGLITNNDETAYREEVRALGVWCQENNLALNVNKTKEMIVDFRKQQREHPPIHIDGTEVERVVSFKFLGVHVTDKLNWSTHTDSVGEFGVYLVSDGSSRPYRCKIKAPGFAHLAALDMMAKGHMLADVVAIIGTQDIVFGEVDR</sequence>
<keyword evidence="6 12" id="KW-1278">Translocase</keyword>
<dbReference type="GO" id="GO:0005743">
    <property type="term" value="C:mitochondrial inner membrane"/>
    <property type="evidence" value="ECO:0007669"/>
    <property type="project" value="UniProtKB-ARBA"/>
</dbReference>
<dbReference type="STRING" id="8022.A0A060XXS7"/>
<dbReference type="InterPro" id="IPR022885">
    <property type="entry name" value="NDH1_su_D/H"/>
</dbReference>
<evidence type="ECO:0000256" key="1">
    <source>
        <dbReference type="ARBA" id="ARBA00001966"/>
    </source>
</evidence>
<evidence type="ECO:0000256" key="3">
    <source>
        <dbReference type="ARBA" id="ARBA00020178"/>
    </source>
</evidence>
<evidence type="ECO:0000256" key="12">
    <source>
        <dbReference type="RuleBase" id="RU003685"/>
    </source>
</evidence>
<reference evidence="14" key="1">
    <citation type="journal article" date="2014" name="Nat. Commun.">
        <title>The rainbow trout genome provides novel insights into evolution after whole-genome duplication in vertebrates.</title>
        <authorList>
            <person name="Berthelot C."/>
            <person name="Brunet F."/>
            <person name="Chalopin D."/>
            <person name="Juanchich A."/>
            <person name="Bernard M."/>
            <person name="Noel B."/>
            <person name="Bento P."/>
            <person name="Da Silva C."/>
            <person name="Labadie K."/>
            <person name="Alberti A."/>
            <person name="Aury J.M."/>
            <person name="Louis A."/>
            <person name="Dehais P."/>
            <person name="Bardou P."/>
            <person name="Montfort J."/>
            <person name="Klopp C."/>
            <person name="Cabau C."/>
            <person name="Gaspin C."/>
            <person name="Thorgaard G.H."/>
            <person name="Boussaha M."/>
            <person name="Quillet E."/>
            <person name="Guyomard R."/>
            <person name="Galiana D."/>
            <person name="Bobe J."/>
            <person name="Volff J.N."/>
            <person name="Genet C."/>
            <person name="Wincker P."/>
            <person name="Jaillon O."/>
            <person name="Roest Crollius H."/>
            <person name="Guiguen Y."/>
        </authorList>
    </citation>
    <scope>NUCLEOTIDE SEQUENCE [LARGE SCALE GENOMIC DNA]</scope>
</reference>
<dbReference type="GO" id="GO:0051539">
    <property type="term" value="F:4 iron, 4 sulfur cluster binding"/>
    <property type="evidence" value="ECO:0007669"/>
    <property type="project" value="UniProtKB-KW"/>
</dbReference>
<dbReference type="NCBIfam" id="NF004739">
    <property type="entry name" value="PRK06075.1"/>
    <property type="match status" value="1"/>
</dbReference>
<evidence type="ECO:0000256" key="5">
    <source>
        <dbReference type="ARBA" id="ARBA00022485"/>
    </source>
</evidence>
<dbReference type="InterPro" id="IPR014029">
    <property type="entry name" value="NADH_UbQ_OxRdtase_49kDa_CS"/>
</dbReference>
<dbReference type="Pfam" id="PF00346">
    <property type="entry name" value="Complex1_49kDa"/>
    <property type="match status" value="1"/>
</dbReference>
<dbReference type="InterPro" id="IPR000477">
    <property type="entry name" value="RT_dom"/>
</dbReference>
<dbReference type="Pfam" id="PF00078">
    <property type="entry name" value="RVT_1"/>
    <property type="match status" value="1"/>
</dbReference>
<keyword evidence="5" id="KW-0004">4Fe-4S</keyword>
<evidence type="ECO:0000256" key="10">
    <source>
        <dbReference type="ARBA" id="ARBA00046697"/>
    </source>
</evidence>
<dbReference type="PROSITE" id="PS50878">
    <property type="entry name" value="RT_POL"/>
    <property type="match status" value="1"/>
</dbReference>
<dbReference type="Proteomes" id="UP000193380">
    <property type="component" value="Unassembled WGS sequence"/>
</dbReference>
<dbReference type="HAMAP" id="MF_01358">
    <property type="entry name" value="NDH1_NuoD"/>
    <property type="match status" value="1"/>
</dbReference>
<dbReference type="InterPro" id="IPR001135">
    <property type="entry name" value="NADH_Q_OxRdtase_suD"/>
</dbReference>
<dbReference type="SUPFAM" id="SSF56672">
    <property type="entry name" value="DNA/RNA polymerases"/>
    <property type="match status" value="1"/>
</dbReference>
<dbReference type="GO" id="GO:0016651">
    <property type="term" value="F:oxidoreductase activity, acting on NAD(P)H"/>
    <property type="evidence" value="ECO:0007669"/>
    <property type="project" value="InterPro"/>
</dbReference>
<keyword evidence="7 12" id="KW-0520">NAD</keyword>
<reference evidence="14" key="2">
    <citation type="submission" date="2014-03" db="EMBL/GenBank/DDBJ databases">
        <authorList>
            <person name="Genoscope - CEA"/>
        </authorList>
    </citation>
    <scope>NUCLEOTIDE SEQUENCE</scope>
</reference>
<dbReference type="PROSITE" id="PS00535">
    <property type="entry name" value="COMPLEX1_49K"/>
    <property type="match status" value="1"/>
</dbReference>
<dbReference type="PANTHER" id="PTHR11993">
    <property type="entry name" value="NADH-UBIQUINONE OXIDOREDUCTASE 49 KDA SUBUNIT"/>
    <property type="match status" value="1"/>
</dbReference>
<organism evidence="14 15">
    <name type="scientific">Oncorhynchus mykiss</name>
    <name type="common">Rainbow trout</name>
    <name type="synonym">Salmo gairdneri</name>
    <dbReference type="NCBI Taxonomy" id="8022"/>
    <lineage>
        <taxon>Eukaryota</taxon>
        <taxon>Metazoa</taxon>
        <taxon>Chordata</taxon>
        <taxon>Craniata</taxon>
        <taxon>Vertebrata</taxon>
        <taxon>Euteleostomi</taxon>
        <taxon>Actinopterygii</taxon>
        <taxon>Neopterygii</taxon>
        <taxon>Teleostei</taxon>
        <taxon>Protacanthopterygii</taxon>
        <taxon>Salmoniformes</taxon>
        <taxon>Salmonidae</taxon>
        <taxon>Salmoninae</taxon>
        <taxon>Oncorhynchus</taxon>
    </lineage>
</organism>
<dbReference type="PaxDb" id="8022-A0A060XXS7"/>
<dbReference type="GO" id="GO:0006120">
    <property type="term" value="P:mitochondrial electron transport, NADH to ubiquinone"/>
    <property type="evidence" value="ECO:0007669"/>
    <property type="project" value="TreeGrafter"/>
</dbReference>
<accession>A0A060XXS7</accession>
<comment type="similarity">
    <text evidence="2 12">Belongs to the complex I 49 kDa subunit family.</text>
</comment>
<comment type="subunit">
    <text evidence="10">Core subunit of respiratory chain NADH dehydrogenase (Complex I) which is composed of 45 different subunits. Component of the iron-sulfur (IP) fragment of the enzyme. Interacts with NDUFAF3. Interacts with NDUFAF7. Interacts with CERS2.</text>
</comment>
<name>A0A060XXS7_ONCMY</name>
<proteinExistence type="inferred from homology"/>
<dbReference type="CDD" id="cd01650">
    <property type="entry name" value="RT_nLTR_like"/>
    <property type="match status" value="1"/>
</dbReference>
<comment type="cofactor">
    <cofactor evidence="1">
        <name>[4Fe-4S] cluster</name>
        <dbReference type="ChEBI" id="CHEBI:49883"/>
    </cofactor>
</comment>
<protein>
    <recommendedName>
        <fullName evidence="3">NADH dehydrogenase [ubiquinone] iron-sulfur protein 2, mitochondrial</fullName>
    </recommendedName>
    <alternativeName>
        <fullName evidence="8">Complex I-49kD</fullName>
    </alternativeName>
    <alternativeName>
        <fullName evidence="9">NADH-ubiquinone oxidoreductase 49 kDa subunit</fullName>
    </alternativeName>
</protein>
<gene>
    <name evidence="14" type="ORF">GSONMT00049183001</name>
</gene>
<keyword evidence="5" id="KW-0408">Iron</keyword>
<dbReference type="InterPro" id="IPR029014">
    <property type="entry name" value="NiFe-Hase_large"/>
</dbReference>
<dbReference type="SUPFAM" id="SSF56762">
    <property type="entry name" value="HydB/Nqo4-like"/>
    <property type="match status" value="2"/>
</dbReference>
<dbReference type="Gene3D" id="1.10.645.10">
    <property type="entry name" value="Cytochrome-c3 Hydrogenase, chain B"/>
    <property type="match status" value="2"/>
</dbReference>
<evidence type="ECO:0000256" key="7">
    <source>
        <dbReference type="ARBA" id="ARBA00023027"/>
    </source>
</evidence>
<keyword evidence="4 12" id="KW-0813">Transport</keyword>
<evidence type="ECO:0000256" key="8">
    <source>
        <dbReference type="ARBA" id="ARBA00030505"/>
    </source>
</evidence>
<evidence type="ECO:0000256" key="4">
    <source>
        <dbReference type="ARBA" id="ARBA00022448"/>
    </source>
</evidence>
<evidence type="ECO:0000256" key="2">
    <source>
        <dbReference type="ARBA" id="ARBA00005769"/>
    </source>
</evidence>
<evidence type="ECO:0000256" key="9">
    <source>
        <dbReference type="ARBA" id="ARBA00031562"/>
    </source>
</evidence>
<dbReference type="InterPro" id="IPR043502">
    <property type="entry name" value="DNA/RNA_pol_sf"/>
</dbReference>
<comment type="catalytic activity">
    <reaction evidence="11">
        <text>a ubiquinone + NADH + 5 H(+)(in) = a ubiquinol + NAD(+) + 4 H(+)(out)</text>
        <dbReference type="Rhea" id="RHEA:29091"/>
        <dbReference type="Rhea" id="RHEA-COMP:9565"/>
        <dbReference type="Rhea" id="RHEA-COMP:9566"/>
        <dbReference type="ChEBI" id="CHEBI:15378"/>
        <dbReference type="ChEBI" id="CHEBI:16389"/>
        <dbReference type="ChEBI" id="CHEBI:17976"/>
        <dbReference type="ChEBI" id="CHEBI:57540"/>
        <dbReference type="ChEBI" id="CHEBI:57945"/>
        <dbReference type="EC" id="7.1.1.2"/>
    </reaction>
</comment>
<dbReference type="PANTHER" id="PTHR11993:SF10">
    <property type="entry name" value="NADH DEHYDROGENASE [UBIQUINONE] IRON-SULFUR PROTEIN 2, MITOCHONDRIAL"/>
    <property type="match status" value="1"/>
</dbReference>
<evidence type="ECO:0000313" key="15">
    <source>
        <dbReference type="Proteomes" id="UP000193380"/>
    </source>
</evidence>
<evidence type="ECO:0000256" key="6">
    <source>
        <dbReference type="ARBA" id="ARBA00022967"/>
    </source>
</evidence>
<dbReference type="FunFam" id="1.10.645.10:FF:000005">
    <property type="entry name" value="NADH-quinone oxidoreductase subunit D"/>
    <property type="match status" value="1"/>
</dbReference>
<dbReference type="NCBIfam" id="TIGR01962">
    <property type="entry name" value="NuoD"/>
    <property type="match status" value="1"/>
</dbReference>